<dbReference type="SUPFAM" id="SSF48008">
    <property type="entry name" value="GntR ligand-binding domain-like"/>
    <property type="match status" value="1"/>
</dbReference>
<dbReference type="SMART" id="SM00345">
    <property type="entry name" value="HTH_GNTR"/>
    <property type="match status" value="1"/>
</dbReference>
<evidence type="ECO:0000256" key="1">
    <source>
        <dbReference type="ARBA" id="ARBA00023015"/>
    </source>
</evidence>
<dbReference type="Gene3D" id="1.10.10.10">
    <property type="entry name" value="Winged helix-like DNA-binding domain superfamily/Winged helix DNA-binding domain"/>
    <property type="match status" value="1"/>
</dbReference>
<dbReference type="RefSeq" id="WP_204606999.1">
    <property type="nucleotide sequence ID" value="NZ_BAAAJX010000016.1"/>
</dbReference>
<feature type="domain" description="HTH gntR-type" evidence="4">
    <location>
        <begin position="5"/>
        <end position="72"/>
    </location>
</feature>
<dbReference type="InterPro" id="IPR036388">
    <property type="entry name" value="WH-like_DNA-bd_sf"/>
</dbReference>
<reference evidence="6" key="1">
    <citation type="journal article" date="2019" name="Int. J. Syst. Evol. Microbiol.">
        <title>The Global Catalogue of Microorganisms (GCM) 10K type strain sequencing project: providing services to taxonomists for standard genome sequencing and annotation.</title>
        <authorList>
            <consortium name="The Broad Institute Genomics Platform"/>
            <consortium name="The Broad Institute Genome Sequencing Center for Infectious Disease"/>
            <person name="Wu L."/>
            <person name="Ma J."/>
        </authorList>
    </citation>
    <scope>NUCLEOTIDE SEQUENCE [LARGE SCALE GENOMIC DNA]</scope>
    <source>
        <strain evidence="6">JCM 12140</strain>
    </source>
</reference>
<dbReference type="InterPro" id="IPR000524">
    <property type="entry name" value="Tscrpt_reg_HTH_GntR"/>
</dbReference>
<organism evidence="5 6">
    <name type="scientific">Curtobacterium herbarum</name>
    <dbReference type="NCBI Taxonomy" id="150122"/>
    <lineage>
        <taxon>Bacteria</taxon>
        <taxon>Bacillati</taxon>
        <taxon>Actinomycetota</taxon>
        <taxon>Actinomycetes</taxon>
        <taxon>Micrococcales</taxon>
        <taxon>Microbacteriaceae</taxon>
        <taxon>Curtobacterium</taxon>
    </lineage>
</organism>
<dbReference type="SUPFAM" id="SSF46785">
    <property type="entry name" value="Winged helix' DNA-binding domain"/>
    <property type="match status" value="1"/>
</dbReference>
<protein>
    <submittedName>
        <fullName evidence="5">GntR family transcriptional regulator</fullName>
    </submittedName>
</protein>
<dbReference type="Proteomes" id="UP001501742">
    <property type="component" value="Unassembled WGS sequence"/>
</dbReference>
<keyword evidence="3" id="KW-0804">Transcription</keyword>
<dbReference type="SMART" id="SM00895">
    <property type="entry name" value="FCD"/>
    <property type="match status" value="1"/>
</dbReference>
<gene>
    <name evidence="5" type="ORF">GCM10009627_27170</name>
</gene>
<dbReference type="PANTHER" id="PTHR43537:SF45">
    <property type="entry name" value="GNTR FAMILY REGULATORY PROTEIN"/>
    <property type="match status" value="1"/>
</dbReference>
<dbReference type="PROSITE" id="PS50949">
    <property type="entry name" value="HTH_GNTR"/>
    <property type="match status" value="1"/>
</dbReference>
<keyword evidence="1" id="KW-0805">Transcription regulation</keyword>
<dbReference type="Pfam" id="PF07729">
    <property type="entry name" value="FCD"/>
    <property type="match status" value="1"/>
</dbReference>
<name>A0ABP4KAI7_9MICO</name>
<evidence type="ECO:0000313" key="5">
    <source>
        <dbReference type="EMBL" id="GAA1494371.1"/>
    </source>
</evidence>
<evidence type="ECO:0000259" key="4">
    <source>
        <dbReference type="PROSITE" id="PS50949"/>
    </source>
</evidence>
<dbReference type="CDD" id="cd07377">
    <property type="entry name" value="WHTH_GntR"/>
    <property type="match status" value="1"/>
</dbReference>
<dbReference type="Gene3D" id="1.20.120.530">
    <property type="entry name" value="GntR ligand-binding domain-like"/>
    <property type="match status" value="1"/>
</dbReference>
<dbReference type="InterPro" id="IPR011711">
    <property type="entry name" value="GntR_C"/>
</dbReference>
<keyword evidence="6" id="KW-1185">Reference proteome</keyword>
<dbReference type="PANTHER" id="PTHR43537">
    <property type="entry name" value="TRANSCRIPTIONAL REGULATOR, GNTR FAMILY"/>
    <property type="match status" value="1"/>
</dbReference>
<dbReference type="EMBL" id="BAAAJX010000016">
    <property type="protein sequence ID" value="GAA1494371.1"/>
    <property type="molecule type" value="Genomic_DNA"/>
</dbReference>
<evidence type="ECO:0000256" key="2">
    <source>
        <dbReference type="ARBA" id="ARBA00023125"/>
    </source>
</evidence>
<sequence>MTRTVSGAESTAARLRSSIADGGFMPGTQLSEERLSDQLGVSRNTLREAFRLLARDRLVEHVFNRGVFVRRLSAEDVTDLYAARRVLEAAGVRACTPDSPALAAASAAVTEARVAAAAHDWRAVGTADIRFHAELVRAVPSTRLHGLMDSLLAEMRLAFLTTEDPGAFHGAFVERNEAIVAALRSGDQDGASALLADYLDDAERTLRAAAAAAT</sequence>
<proteinExistence type="predicted"/>
<dbReference type="InterPro" id="IPR036390">
    <property type="entry name" value="WH_DNA-bd_sf"/>
</dbReference>
<keyword evidence="2" id="KW-0238">DNA-binding</keyword>
<evidence type="ECO:0000313" key="6">
    <source>
        <dbReference type="Proteomes" id="UP001501742"/>
    </source>
</evidence>
<evidence type="ECO:0000256" key="3">
    <source>
        <dbReference type="ARBA" id="ARBA00023163"/>
    </source>
</evidence>
<accession>A0ABP4KAI7</accession>
<dbReference type="InterPro" id="IPR008920">
    <property type="entry name" value="TF_FadR/GntR_C"/>
</dbReference>
<dbReference type="Pfam" id="PF00392">
    <property type="entry name" value="GntR"/>
    <property type="match status" value="1"/>
</dbReference>
<comment type="caution">
    <text evidence="5">The sequence shown here is derived from an EMBL/GenBank/DDBJ whole genome shotgun (WGS) entry which is preliminary data.</text>
</comment>